<comment type="caution">
    <text evidence="3">The sequence shown here is derived from an EMBL/GenBank/DDBJ whole genome shotgun (WGS) entry which is preliminary data.</text>
</comment>
<evidence type="ECO:0000313" key="3">
    <source>
        <dbReference type="EMBL" id="MFC5299571.1"/>
    </source>
</evidence>
<dbReference type="PANTHER" id="PTHR32440">
    <property type="entry name" value="PHOSPHATASE DCR2-RELATED-RELATED"/>
    <property type="match status" value="1"/>
</dbReference>
<protein>
    <submittedName>
        <fullName evidence="3">Metallophosphoesterase family protein</fullName>
    </submittedName>
</protein>
<evidence type="ECO:0000259" key="2">
    <source>
        <dbReference type="Pfam" id="PF00149"/>
    </source>
</evidence>
<dbReference type="EMBL" id="JBHSLN010000089">
    <property type="protein sequence ID" value="MFC5299571.1"/>
    <property type="molecule type" value="Genomic_DNA"/>
</dbReference>
<sequence>MTARDSSRDSLHDAHGSHGSHGPQGPQGTADSSLGSAPSRRSLLRASTMTATGLAAAGMMGAASAAPTKGGHGRNPKEGIVRGDLRFRDDGTFTVVQFNDTQDGYRTDVRTIALQEAVLDDVQPDFVVINGDVIDGSPTTELEAKQAINNVVRPMEDRGIAWAITFGNHDEDSTATTGLDEQGYLDFVARYPHNVNTPGAKDITGSGNQVLTVSSAAGTGKGGSDAFALWLLDSGRYAPEEIAGQDFEGYPDWDWLRPDQIQWYLRSSEELERTNSAVVPGLVFQHIALWEHRFMWFASVDSRTEADHARAVEKHSLVGERNEDECPGPFNSGMFAAMQQRGDVKGLFVGHDHINTYVGNYYGIQLGYGPGTGFGTYGAGGAEDHRLRGARVFHLDENAEEVYAGTELRFAADYGIDLDPTAQPGEPSAFPDGVR</sequence>
<name>A0ABW0FLM6_9MICO</name>
<proteinExistence type="predicted"/>
<evidence type="ECO:0000256" key="1">
    <source>
        <dbReference type="SAM" id="MobiDB-lite"/>
    </source>
</evidence>
<dbReference type="Gene3D" id="3.60.21.10">
    <property type="match status" value="1"/>
</dbReference>
<dbReference type="InterPro" id="IPR029052">
    <property type="entry name" value="Metallo-depent_PP-like"/>
</dbReference>
<dbReference type="SUPFAM" id="SSF56300">
    <property type="entry name" value="Metallo-dependent phosphatases"/>
    <property type="match status" value="1"/>
</dbReference>
<dbReference type="GeneID" id="303299085"/>
<evidence type="ECO:0000313" key="4">
    <source>
        <dbReference type="Proteomes" id="UP001595937"/>
    </source>
</evidence>
<reference evidence="4" key="1">
    <citation type="journal article" date="2019" name="Int. J. Syst. Evol. Microbiol.">
        <title>The Global Catalogue of Microorganisms (GCM) 10K type strain sequencing project: providing services to taxonomists for standard genome sequencing and annotation.</title>
        <authorList>
            <consortium name="The Broad Institute Genomics Platform"/>
            <consortium name="The Broad Institute Genome Sequencing Center for Infectious Disease"/>
            <person name="Wu L."/>
            <person name="Ma J."/>
        </authorList>
    </citation>
    <scope>NUCLEOTIDE SEQUENCE [LARGE SCALE GENOMIC DNA]</scope>
    <source>
        <strain evidence="4">CGMCC 1.16455</strain>
    </source>
</reference>
<accession>A0ABW0FLM6</accession>
<dbReference type="PROSITE" id="PS51318">
    <property type="entry name" value="TAT"/>
    <property type="match status" value="1"/>
</dbReference>
<feature type="compositionally biased region" description="Low complexity" evidence="1">
    <location>
        <begin position="20"/>
        <end position="41"/>
    </location>
</feature>
<organism evidence="3 4">
    <name type="scientific">Brachybacterium tyrofermentans</name>
    <dbReference type="NCBI Taxonomy" id="47848"/>
    <lineage>
        <taxon>Bacteria</taxon>
        <taxon>Bacillati</taxon>
        <taxon>Actinomycetota</taxon>
        <taxon>Actinomycetes</taxon>
        <taxon>Micrococcales</taxon>
        <taxon>Dermabacteraceae</taxon>
        <taxon>Brachybacterium</taxon>
    </lineage>
</organism>
<dbReference type="InterPro" id="IPR004843">
    <property type="entry name" value="Calcineurin-like_PHP"/>
</dbReference>
<feature type="region of interest" description="Disordered" evidence="1">
    <location>
        <begin position="1"/>
        <end position="41"/>
    </location>
</feature>
<gene>
    <name evidence="3" type="ORF">ACFPK8_18815</name>
</gene>
<dbReference type="CDD" id="cd07383">
    <property type="entry name" value="MPP_Dcr2"/>
    <property type="match status" value="1"/>
</dbReference>
<keyword evidence="4" id="KW-1185">Reference proteome</keyword>
<feature type="compositionally biased region" description="Basic and acidic residues" evidence="1">
    <location>
        <begin position="1"/>
        <end position="16"/>
    </location>
</feature>
<feature type="domain" description="Calcineurin-like phosphoesterase" evidence="2">
    <location>
        <begin position="94"/>
        <end position="354"/>
    </location>
</feature>
<dbReference type="RefSeq" id="WP_343926210.1">
    <property type="nucleotide sequence ID" value="NZ_BAAAIR010000050.1"/>
</dbReference>
<dbReference type="PANTHER" id="PTHR32440:SF0">
    <property type="entry name" value="PHOSPHATASE DCR2-RELATED"/>
    <property type="match status" value="1"/>
</dbReference>
<dbReference type="Pfam" id="PF00149">
    <property type="entry name" value="Metallophos"/>
    <property type="match status" value="1"/>
</dbReference>
<dbReference type="InterPro" id="IPR006311">
    <property type="entry name" value="TAT_signal"/>
</dbReference>
<dbReference type="Proteomes" id="UP001595937">
    <property type="component" value="Unassembled WGS sequence"/>
</dbReference>